<evidence type="ECO:0000256" key="4">
    <source>
        <dbReference type="SAM" id="MobiDB-lite"/>
    </source>
</evidence>
<dbReference type="GO" id="GO:0005524">
    <property type="term" value="F:ATP binding"/>
    <property type="evidence" value="ECO:0007669"/>
    <property type="project" value="UniProtKB-KW"/>
</dbReference>
<reference evidence="7" key="1">
    <citation type="journal article" date="2019" name="Int. J. Syst. Evol. Microbiol.">
        <title>The Global Catalogue of Microorganisms (GCM) 10K type strain sequencing project: providing services to taxonomists for standard genome sequencing and annotation.</title>
        <authorList>
            <consortium name="The Broad Institute Genomics Platform"/>
            <consortium name="The Broad Institute Genome Sequencing Center for Infectious Disease"/>
            <person name="Wu L."/>
            <person name="Ma J."/>
        </authorList>
    </citation>
    <scope>NUCLEOTIDE SEQUENCE [LARGE SCALE GENOMIC DNA]</scope>
    <source>
        <strain evidence="7">CGMCC 4.7152</strain>
    </source>
</reference>
<proteinExistence type="inferred from homology"/>
<name>A0ABV9WGP9_9ACTN</name>
<dbReference type="RefSeq" id="WP_380127376.1">
    <property type="nucleotide sequence ID" value="NZ_JBHSIU010000105.1"/>
</dbReference>
<keyword evidence="2" id="KW-0547">Nucleotide-binding</keyword>
<dbReference type="Pfam" id="PF00004">
    <property type="entry name" value="AAA"/>
    <property type="match status" value="1"/>
</dbReference>
<dbReference type="InterPro" id="IPR050221">
    <property type="entry name" value="26S_Proteasome_ATPase"/>
</dbReference>
<organism evidence="6 7">
    <name type="scientific">Dactylosporangium cerinum</name>
    <dbReference type="NCBI Taxonomy" id="1434730"/>
    <lineage>
        <taxon>Bacteria</taxon>
        <taxon>Bacillati</taxon>
        <taxon>Actinomycetota</taxon>
        <taxon>Actinomycetes</taxon>
        <taxon>Micromonosporales</taxon>
        <taxon>Micromonosporaceae</taxon>
        <taxon>Dactylosporangium</taxon>
    </lineage>
</organism>
<dbReference type="Gene3D" id="1.10.8.60">
    <property type="match status" value="1"/>
</dbReference>
<dbReference type="EMBL" id="JBHSIU010000105">
    <property type="protein sequence ID" value="MFC5006511.1"/>
    <property type="molecule type" value="Genomic_DNA"/>
</dbReference>
<protein>
    <submittedName>
        <fullName evidence="6">ATP-binding protein</fullName>
    </submittedName>
</protein>
<dbReference type="SUPFAM" id="SSF52540">
    <property type="entry name" value="P-loop containing nucleoside triphosphate hydrolases"/>
    <property type="match status" value="1"/>
</dbReference>
<dbReference type="PANTHER" id="PTHR23073">
    <property type="entry name" value="26S PROTEASOME REGULATORY SUBUNIT"/>
    <property type="match status" value="1"/>
</dbReference>
<evidence type="ECO:0000259" key="5">
    <source>
        <dbReference type="SMART" id="SM00382"/>
    </source>
</evidence>
<feature type="region of interest" description="Disordered" evidence="4">
    <location>
        <begin position="46"/>
        <end position="69"/>
    </location>
</feature>
<keyword evidence="3 6" id="KW-0067">ATP-binding</keyword>
<dbReference type="InterPro" id="IPR027417">
    <property type="entry name" value="P-loop_NTPase"/>
</dbReference>
<dbReference type="CDD" id="cd19481">
    <property type="entry name" value="RecA-like_protease"/>
    <property type="match status" value="1"/>
</dbReference>
<gene>
    <name evidence="6" type="ORF">ACFPIJ_52915</name>
</gene>
<dbReference type="InterPro" id="IPR003959">
    <property type="entry name" value="ATPase_AAA_core"/>
</dbReference>
<evidence type="ECO:0000256" key="3">
    <source>
        <dbReference type="ARBA" id="ARBA00022840"/>
    </source>
</evidence>
<sequence>MDRTPRVLLPEGLPEEAAAQFRGRVSMAARSLLAASGRDRVDLSVGFGPLTTAGPGPQVPGDGGQRATDDELDLGHRMSYFTPVRPSHRLDQLVLPKDTLERLHIAVDTVRLRGKVFDEWGLRSIEQHPRSAINLHGAPGTGKTLAAHALADHLRSPILLTRTSQLESKYHGEGGKYLAAMFEAARRHNAVIFMDEAESMLSRRFESVSQGSEHATNTLRTELIQHLDAFEGLVIFATNLAHTYDPAFQSRLQHVHIPMPDYRARVEIWRRHLPDGLPGAKAVPVESLARIDGVVGRDIQRAVIEAAVTVAREQRATVTEADLTLALRRIIEARADWRDGDEAAPAAVRRQRLKRTRKGRPL</sequence>
<evidence type="ECO:0000256" key="2">
    <source>
        <dbReference type="ARBA" id="ARBA00022741"/>
    </source>
</evidence>
<dbReference type="InterPro" id="IPR003593">
    <property type="entry name" value="AAA+_ATPase"/>
</dbReference>
<accession>A0ABV9WGP9</accession>
<dbReference type="Gene3D" id="3.40.50.300">
    <property type="entry name" value="P-loop containing nucleotide triphosphate hydrolases"/>
    <property type="match status" value="1"/>
</dbReference>
<comment type="similarity">
    <text evidence="1">Belongs to the AAA ATPase family.</text>
</comment>
<comment type="caution">
    <text evidence="6">The sequence shown here is derived from an EMBL/GenBank/DDBJ whole genome shotgun (WGS) entry which is preliminary data.</text>
</comment>
<dbReference type="Proteomes" id="UP001595912">
    <property type="component" value="Unassembled WGS sequence"/>
</dbReference>
<evidence type="ECO:0000256" key="1">
    <source>
        <dbReference type="ARBA" id="ARBA00006914"/>
    </source>
</evidence>
<dbReference type="SMART" id="SM00382">
    <property type="entry name" value="AAA"/>
    <property type="match status" value="1"/>
</dbReference>
<feature type="domain" description="AAA+ ATPase" evidence="5">
    <location>
        <begin position="129"/>
        <end position="258"/>
    </location>
</feature>
<keyword evidence="7" id="KW-1185">Reference proteome</keyword>
<evidence type="ECO:0000313" key="6">
    <source>
        <dbReference type="EMBL" id="MFC5006511.1"/>
    </source>
</evidence>
<evidence type="ECO:0000313" key="7">
    <source>
        <dbReference type="Proteomes" id="UP001595912"/>
    </source>
</evidence>